<comment type="caution">
    <text evidence="1">The sequence shown here is derived from an EMBL/GenBank/DDBJ whole genome shotgun (WGS) entry which is preliminary data.</text>
</comment>
<gene>
    <name evidence="1" type="ORF">NDU88_003491</name>
</gene>
<sequence length="75" mass="8804">MPAIPPLWCMWPEFLGDHESRRDIQEVLAGYFNENWTTALSRGLEWEALKVVIRGESLTKTYGIRNKLDRELVQQ</sequence>
<keyword evidence="2" id="KW-1185">Reference proteome</keyword>
<evidence type="ECO:0000313" key="1">
    <source>
        <dbReference type="EMBL" id="KAJ1186710.1"/>
    </source>
</evidence>
<reference evidence="1" key="1">
    <citation type="journal article" date="2022" name="bioRxiv">
        <title>Sequencing and chromosome-scale assembly of the giantPleurodeles waltlgenome.</title>
        <authorList>
            <person name="Brown T."/>
            <person name="Elewa A."/>
            <person name="Iarovenko S."/>
            <person name="Subramanian E."/>
            <person name="Araus A.J."/>
            <person name="Petzold A."/>
            <person name="Susuki M."/>
            <person name="Suzuki K.-i.T."/>
            <person name="Hayashi T."/>
            <person name="Toyoda A."/>
            <person name="Oliveira C."/>
            <person name="Osipova E."/>
            <person name="Leigh N.D."/>
            <person name="Simon A."/>
            <person name="Yun M.H."/>
        </authorList>
    </citation>
    <scope>NUCLEOTIDE SEQUENCE</scope>
    <source>
        <strain evidence="1">20211129_DDA</strain>
        <tissue evidence="1">Liver</tissue>
    </source>
</reference>
<proteinExistence type="predicted"/>
<protein>
    <submittedName>
        <fullName evidence="1">Uncharacterized protein</fullName>
    </submittedName>
</protein>
<name>A0AAV7UCM2_PLEWA</name>
<evidence type="ECO:0000313" key="2">
    <source>
        <dbReference type="Proteomes" id="UP001066276"/>
    </source>
</evidence>
<organism evidence="1 2">
    <name type="scientific">Pleurodeles waltl</name>
    <name type="common">Iberian ribbed newt</name>
    <dbReference type="NCBI Taxonomy" id="8319"/>
    <lineage>
        <taxon>Eukaryota</taxon>
        <taxon>Metazoa</taxon>
        <taxon>Chordata</taxon>
        <taxon>Craniata</taxon>
        <taxon>Vertebrata</taxon>
        <taxon>Euteleostomi</taxon>
        <taxon>Amphibia</taxon>
        <taxon>Batrachia</taxon>
        <taxon>Caudata</taxon>
        <taxon>Salamandroidea</taxon>
        <taxon>Salamandridae</taxon>
        <taxon>Pleurodelinae</taxon>
        <taxon>Pleurodeles</taxon>
    </lineage>
</organism>
<dbReference type="EMBL" id="JANPWB010000005">
    <property type="protein sequence ID" value="KAJ1186710.1"/>
    <property type="molecule type" value="Genomic_DNA"/>
</dbReference>
<accession>A0AAV7UCM2</accession>
<dbReference type="Proteomes" id="UP001066276">
    <property type="component" value="Chromosome 3_1"/>
</dbReference>
<dbReference type="AlphaFoldDB" id="A0AAV7UCM2"/>